<sequence>MTKYSRVIKTILNALLFCLSLRYDPVVTLSQAPGVKTSHSLKPLNSISSRSLHSSPLDSKLHIKSPAHEIAISATSHLVPDGTPYGPHLYRVPTPARNVWKCGNETDEKFIAVKPFSVSCLYI</sequence>
<evidence type="ECO:0000313" key="3">
    <source>
        <dbReference type="Proteomes" id="UP001152562"/>
    </source>
</evidence>
<evidence type="ECO:0000313" key="2">
    <source>
        <dbReference type="EMBL" id="CAH4035784.1"/>
    </source>
</evidence>
<evidence type="ECO:0000256" key="1">
    <source>
        <dbReference type="SAM" id="SignalP"/>
    </source>
</evidence>
<feature type="signal peptide" evidence="1">
    <location>
        <begin position="1"/>
        <end position="30"/>
    </location>
</feature>
<name>A0A9P0TQ05_PIEBR</name>
<proteinExistence type="predicted"/>
<comment type="caution">
    <text evidence="2">The sequence shown here is derived from an EMBL/GenBank/DDBJ whole genome shotgun (WGS) entry which is preliminary data.</text>
</comment>
<keyword evidence="3" id="KW-1185">Reference proteome</keyword>
<dbReference type="EMBL" id="CALOZG010000042">
    <property type="protein sequence ID" value="CAH4035784.1"/>
    <property type="molecule type" value="Genomic_DNA"/>
</dbReference>
<accession>A0A9P0TQ05</accession>
<protein>
    <submittedName>
        <fullName evidence="2">Uncharacterized protein</fullName>
    </submittedName>
</protein>
<keyword evidence="1" id="KW-0732">Signal</keyword>
<dbReference type="Proteomes" id="UP001152562">
    <property type="component" value="Unassembled WGS sequence"/>
</dbReference>
<reference evidence="2" key="1">
    <citation type="submission" date="2022-05" db="EMBL/GenBank/DDBJ databases">
        <authorList>
            <person name="Okamura Y."/>
        </authorList>
    </citation>
    <scope>NUCLEOTIDE SEQUENCE</scope>
</reference>
<dbReference type="AlphaFoldDB" id="A0A9P0TQ05"/>
<feature type="chain" id="PRO_5040451377" evidence="1">
    <location>
        <begin position="31"/>
        <end position="123"/>
    </location>
</feature>
<gene>
    <name evidence="2" type="ORF">PIBRA_LOCUS11806</name>
</gene>
<organism evidence="2 3">
    <name type="scientific">Pieris brassicae</name>
    <name type="common">White butterfly</name>
    <name type="synonym">Large white butterfly</name>
    <dbReference type="NCBI Taxonomy" id="7116"/>
    <lineage>
        <taxon>Eukaryota</taxon>
        <taxon>Metazoa</taxon>
        <taxon>Ecdysozoa</taxon>
        <taxon>Arthropoda</taxon>
        <taxon>Hexapoda</taxon>
        <taxon>Insecta</taxon>
        <taxon>Pterygota</taxon>
        <taxon>Neoptera</taxon>
        <taxon>Endopterygota</taxon>
        <taxon>Lepidoptera</taxon>
        <taxon>Glossata</taxon>
        <taxon>Ditrysia</taxon>
        <taxon>Papilionoidea</taxon>
        <taxon>Pieridae</taxon>
        <taxon>Pierinae</taxon>
        <taxon>Pieris</taxon>
    </lineage>
</organism>